<dbReference type="InterPro" id="IPR009377">
    <property type="entry name" value="EutA"/>
</dbReference>
<dbReference type="Proteomes" id="UP000277811">
    <property type="component" value="Unassembled WGS sequence"/>
</dbReference>
<accession>A0A498RE92</accession>
<sequence length="492" mass="54197">MLCSFQAFGLGSFFLFMLLPGGEKYKVKDEFLSVGIDIGTTTTQVIFSKITVQNTATSFLIPEVKITNKQIIYKSKIHFTPFVSMDKINLKKIKEMIEFEYDKAGVQKHEIATGAIIITGETARKKNAERVLSILSDFAGDFVVATAGPHLESVLAGYGAGAAEASKHFTETVINFDIGGGTTNAAIFREGEVIDSFALDIGGRLIQIDQQGMIRYISDKVIQFIKSMHLNLAVGTVARLTDLKILTDIFAEMLVQINSNQRLHEEAVKLFIGQTHKGLEAEKIMFSGGVAEFIYSDYEIGNIKDVILFGDIGPLLGYSIRKAFEQHQHRLVESREKIRATVIGAGSHSIKISGSTILFDDDLTPLKNIPIIKLTEDENIDQMFKAVGEKIKRYENIPVALAFQGPKSPSYLQIKEMAKAIIAGFATSSQPVIVIVENDFAKALGQIIMNMSNNIKKVICIDQIKVNNGDYIDIGKSIANVVPTVVKTLIFK</sequence>
<dbReference type="EMBL" id="UPPP01000133">
    <property type="protein sequence ID" value="VBB09649.1"/>
    <property type="molecule type" value="Genomic_DNA"/>
</dbReference>
<dbReference type="InterPro" id="IPR050696">
    <property type="entry name" value="FtsA/MreB"/>
</dbReference>
<dbReference type="PIRSF" id="PIRSF012293">
    <property type="entry name" value="EutA"/>
    <property type="match status" value="1"/>
</dbReference>
<gene>
    <name evidence="1" type="ORF">LUCI_4947</name>
</gene>
<proteinExistence type="predicted"/>
<dbReference type="Gene3D" id="3.30.420.40">
    <property type="match status" value="1"/>
</dbReference>
<reference evidence="1 2" key="1">
    <citation type="submission" date="2018-06" db="EMBL/GenBank/DDBJ databases">
        <authorList>
            <person name="Strepis N."/>
        </authorList>
    </citation>
    <scope>NUCLEOTIDE SEQUENCE [LARGE SCALE GENOMIC DNA]</scope>
    <source>
        <strain evidence="1">LUCI</strain>
    </source>
</reference>
<dbReference type="AlphaFoldDB" id="A0A498RE92"/>
<dbReference type="SUPFAM" id="SSF53067">
    <property type="entry name" value="Actin-like ATPase domain"/>
    <property type="match status" value="1"/>
</dbReference>
<dbReference type="Pfam" id="PF06277">
    <property type="entry name" value="EutA"/>
    <property type="match status" value="1"/>
</dbReference>
<keyword evidence="2" id="KW-1185">Reference proteome</keyword>
<name>A0A498RE92_9FIRM</name>
<evidence type="ECO:0000313" key="2">
    <source>
        <dbReference type="Proteomes" id="UP000277811"/>
    </source>
</evidence>
<dbReference type="PANTHER" id="PTHR32432">
    <property type="entry name" value="CELL DIVISION PROTEIN FTSA-RELATED"/>
    <property type="match status" value="1"/>
</dbReference>
<dbReference type="InterPro" id="IPR043129">
    <property type="entry name" value="ATPase_NBD"/>
</dbReference>
<evidence type="ECO:0000313" key="1">
    <source>
        <dbReference type="EMBL" id="VBB09649.1"/>
    </source>
</evidence>
<protein>
    <submittedName>
        <fullName evidence="1">Ethanolamine utilisation euta</fullName>
    </submittedName>
</protein>
<dbReference type="PANTHER" id="PTHR32432:SF13">
    <property type="entry name" value="ETHANOLAMINE AMMONIA-LYASE REACTIVASE EUTA"/>
    <property type="match status" value="1"/>
</dbReference>
<organism evidence="1 2">
    <name type="scientific">Lucifera butyrica</name>
    <dbReference type="NCBI Taxonomy" id="1351585"/>
    <lineage>
        <taxon>Bacteria</taxon>
        <taxon>Bacillati</taxon>
        <taxon>Bacillota</taxon>
        <taxon>Negativicutes</taxon>
        <taxon>Veillonellales</taxon>
        <taxon>Veillonellaceae</taxon>
        <taxon>Lucifera</taxon>
    </lineage>
</organism>